<feature type="transmembrane region" description="Helical" evidence="2">
    <location>
        <begin position="7"/>
        <end position="25"/>
    </location>
</feature>
<dbReference type="InterPro" id="IPR038503">
    <property type="entry name" value="SpoIIIAH_sf"/>
</dbReference>
<organism evidence="3 4">
    <name type="scientific">Priestia iocasae</name>
    <dbReference type="NCBI Taxonomy" id="2291674"/>
    <lineage>
        <taxon>Bacteria</taxon>
        <taxon>Bacillati</taxon>
        <taxon>Bacillota</taxon>
        <taxon>Bacilli</taxon>
        <taxon>Bacillales</taxon>
        <taxon>Bacillaceae</taxon>
        <taxon>Priestia</taxon>
    </lineage>
</organism>
<evidence type="ECO:0000313" key="3">
    <source>
        <dbReference type="EMBL" id="MBM7701581.1"/>
    </source>
</evidence>
<dbReference type="Gene3D" id="1.10.287.4300">
    <property type="entry name" value="Stage III sporulation protein AH-like"/>
    <property type="match status" value="1"/>
</dbReference>
<evidence type="ECO:0000313" key="4">
    <source>
        <dbReference type="Proteomes" id="UP000809829"/>
    </source>
</evidence>
<keyword evidence="2" id="KW-0472">Membrane</keyword>
<dbReference type="Pfam" id="PF12685">
    <property type="entry name" value="SpoIIIAH"/>
    <property type="match status" value="1"/>
</dbReference>
<sequence>MLLKKQTVWLLTMLSLVAVLSVYYITSPETPPSNMAVAPEEEKEVTEEEKSADGKEEKPAESGEEKSDEEGTKDEEGSKDTKEQSAVKETTVVSSVDSDELFTALRLDITDERSKLRQELTDATAAKGATPEQVSKAMDKIQELSQIEEKELVLETLIKSKGYGDALVRADGGQVKVTVKAKEQSASRANDIIQLVKDELGSKQYVAVEFQPEK</sequence>
<feature type="compositionally biased region" description="Basic and acidic residues" evidence="1">
    <location>
        <begin position="74"/>
        <end position="86"/>
    </location>
</feature>
<name>A0ABS2QS43_9BACI</name>
<dbReference type="RefSeq" id="WP_205183030.1">
    <property type="nucleotide sequence ID" value="NZ_JAFBFC010000001.1"/>
</dbReference>
<proteinExistence type="predicted"/>
<feature type="region of interest" description="Disordered" evidence="1">
    <location>
        <begin position="28"/>
        <end position="93"/>
    </location>
</feature>
<keyword evidence="2" id="KW-0812">Transmembrane</keyword>
<feature type="compositionally biased region" description="Basic and acidic residues" evidence="1">
    <location>
        <begin position="48"/>
        <end position="65"/>
    </location>
</feature>
<accession>A0ABS2QS43</accession>
<dbReference type="EMBL" id="JAFBFC010000001">
    <property type="protein sequence ID" value="MBM7701581.1"/>
    <property type="molecule type" value="Genomic_DNA"/>
</dbReference>
<protein>
    <submittedName>
        <fullName evidence="3">Stage III sporulation protein AH</fullName>
    </submittedName>
</protein>
<comment type="caution">
    <text evidence="3">The sequence shown here is derived from an EMBL/GenBank/DDBJ whole genome shotgun (WGS) entry which is preliminary data.</text>
</comment>
<reference evidence="3 4" key="1">
    <citation type="submission" date="2021-01" db="EMBL/GenBank/DDBJ databases">
        <title>Genomic Encyclopedia of Type Strains, Phase IV (KMG-IV): sequencing the most valuable type-strain genomes for metagenomic binning, comparative biology and taxonomic classification.</title>
        <authorList>
            <person name="Goeker M."/>
        </authorList>
    </citation>
    <scope>NUCLEOTIDE SEQUENCE [LARGE SCALE GENOMIC DNA]</scope>
    <source>
        <strain evidence="3 4">DSM 104297</strain>
    </source>
</reference>
<dbReference type="InterPro" id="IPR024232">
    <property type="entry name" value="SpoIIIAH"/>
</dbReference>
<dbReference type="Proteomes" id="UP000809829">
    <property type="component" value="Unassembled WGS sequence"/>
</dbReference>
<keyword evidence="4" id="KW-1185">Reference proteome</keyword>
<evidence type="ECO:0000256" key="1">
    <source>
        <dbReference type="SAM" id="MobiDB-lite"/>
    </source>
</evidence>
<keyword evidence="2" id="KW-1133">Transmembrane helix</keyword>
<gene>
    <name evidence="3" type="ORF">JOC83_000407</name>
</gene>
<evidence type="ECO:0000256" key="2">
    <source>
        <dbReference type="SAM" id="Phobius"/>
    </source>
</evidence>